<name>A0A2V1HTG8_9MICO</name>
<keyword evidence="3" id="KW-1185">Reference proteome</keyword>
<evidence type="ECO:0008006" key="4">
    <source>
        <dbReference type="Google" id="ProtNLM"/>
    </source>
</evidence>
<comment type="caution">
    <text evidence="2">The sequence shown here is derived from an EMBL/GenBank/DDBJ whole genome shotgun (WGS) entry which is preliminary data.</text>
</comment>
<accession>A0A2V1HTG8</accession>
<organism evidence="2 3">
    <name type="scientific">Amnibacterium flavum</name>
    <dbReference type="NCBI Taxonomy" id="2173173"/>
    <lineage>
        <taxon>Bacteria</taxon>
        <taxon>Bacillati</taxon>
        <taxon>Actinomycetota</taxon>
        <taxon>Actinomycetes</taxon>
        <taxon>Micrococcales</taxon>
        <taxon>Microbacteriaceae</taxon>
        <taxon>Amnibacterium</taxon>
    </lineage>
</organism>
<dbReference type="Proteomes" id="UP000244893">
    <property type="component" value="Unassembled WGS sequence"/>
</dbReference>
<dbReference type="AlphaFoldDB" id="A0A2V1HTG8"/>
<proteinExistence type="predicted"/>
<keyword evidence="1" id="KW-0812">Transmembrane</keyword>
<keyword evidence="1" id="KW-1133">Transmembrane helix</keyword>
<dbReference type="EMBL" id="QEOP01000002">
    <property type="protein sequence ID" value="PVZ94349.1"/>
    <property type="molecule type" value="Genomic_DNA"/>
</dbReference>
<evidence type="ECO:0000313" key="2">
    <source>
        <dbReference type="EMBL" id="PVZ94349.1"/>
    </source>
</evidence>
<evidence type="ECO:0000256" key="1">
    <source>
        <dbReference type="SAM" id="Phobius"/>
    </source>
</evidence>
<protein>
    <recommendedName>
        <fullName evidence="4">YtxH domain-containing protein</fullName>
    </recommendedName>
</protein>
<keyword evidence="1" id="KW-0472">Membrane</keyword>
<sequence length="88" mass="9689">MTDASHDEHLRTSHPKGTTMKKLLWLIAGAGIGFLAARRFASTSQGRAFFDAVDARTSEFRATVVDSYHQRQADLRAAIGESDKGPRK</sequence>
<gene>
    <name evidence="2" type="ORF">DDQ50_11525</name>
</gene>
<evidence type="ECO:0000313" key="3">
    <source>
        <dbReference type="Proteomes" id="UP000244893"/>
    </source>
</evidence>
<feature type="transmembrane region" description="Helical" evidence="1">
    <location>
        <begin position="23"/>
        <end position="41"/>
    </location>
</feature>
<reference evidence="2 3" key="1">
    <citation type="submission" date="2018-05" db="EMBL/GenBank/DDBJ databases">
        <title>Amnibacterium sp. M8JJ-5, whole genome shotgun sequence.</title>
        <authorList>
            <person name="Tuo L."/>
        </authorList>
    </citation>
    <scope>NUCLEOTIDE SEQUENCE [LARGE SCALE GENOMIC DNA]</scope>
    <source>
        <strain evidence="2 3">M8JJ-5</strain>
    </source>
</reference>